<dbReference type="SMART" id="SM00382">
    <property type="entry name" value="AAA"/>
    <property type="match status" value="1"/>
</dbReference>
<dbReference type="EMBL" id="AP019697">
    <property type="protein sequence ID" value="BBK24797.1"/>
    <property type="molecule type" value="Genomic_DNA"/>
</dbReference>
<evidence type="ECO:0000256" key="8">
    <source>
        <dbReference type="ARBA" id="ARBA00022771"/>
    </source>
</evidence>
<dbReference type="NCBIfam" id="TIGR00630">
    <property type="entry name" value="uvra"/>
    <property type="match status" value="1"/>
</dbReference>
<evidence type="ECO:0000256" key="11">
    <source>
        <dbReference type="ARBA" id="ARBA00022881"/>
    </source>
</evidence>
<keyword evidence="13 17" id="KW-0234">DNA repair</keyword>
<dbReference type="GO" id="GO:0005524">
    <property type="term" value="F:ATP binding"/>
    <property type="evidence" value="ECO:0007669"/>
    <property type="project" value="UniProtKB-UniRule"/>
</dbReference>
<keyword evidence="2 17" id="KW-0963">Cytoplasm</keyword>
<evidence type="ECO:0000256" key="17">
    <source>
        <dbReference type="HAMAP-Rule" id="MF_00205"/>
    </source>
</evidence>
<dbReference type="HAMAP" id="MF_00205">
    <property type="entry name" value="UvrA"/>
    <property type="match status" value="1"/>
</dbReference>
<dbReference type="Pfam" id="PF17755">
    <property type="entry name" value="UvrA_DNA-bind"/>
    <property type="match status" value="1"/>
</dbReference>
<evidence type="ECO:0000256" key="13">
    <source>
        <dbReference type="ARBA" id="ARBA00023204"/>
    </source>
</evidence>
<dbReference type="GO" id="GO:0003677">
    <property type="term" value="F:DNA binding"/>
    <property type="evidence" value="ECO:0007669"/>
    <property type="project" value="UniProtKB-UniRule"/>
</dbReference>
<keyword evidence="12 17" id="KW-0238">DNA-binding</keyword>
<dbReference type="PANTHER" id="PTHR43152">
    <property type="entry name" value="UVRABC SYSTEM PROTEIN A"/>
    <property type="match status" value="1"/>
</dbReference>
<keyword evidence="11 17" id="KW-0267">Excision nuclease</keyword>
<feature type="domain" description="ABC transporter" evidence="18">
    <location>
        <begin position="603"/>
        <end position="933"/>
    </location>
</feature>
<evidence type="ECO:0000256" key="16">
    <source>
        <dbReference type="ARBA" id="ARBA00042156"/>
    </source>
</evidence>
<dbReference type="AlphaFoldDB" id="A0A8D4UU03"/>
<dbReference type="GO" id="GO:0006289">
    <property type="term" value="P:nucleotide-excision repair"/>
    <property type="evidence" value="ECO:0007669"/>
    <property type="project" value="UniProtKB-UniRule"/>
</dbReference>
<dbReference type="GO" id="GO:0009381">
    <property type="term" value="F:excinuclease ABC activity"/>
    <property type="evidence" value="ECO:0007669"/>
    <property type="project" value="UniProtKB-UniRule"/>
</dbReference>
<keyword evidence="6 17" id="KW-0227">DNA damage</keyword>
<keyword evidence="5 17" id="KW-0547">Nucleotide-binding</keyword>
<protein>
    <recommendedName>
        <fullName evidence="15 17">UvrABC system protein A</fullName>
        <shortName evidence="17">UvrA protein</shortName>
    </recommendedName>
    <alternativeName>
        <fullName evidence="16 17">Excinuclease ABC subunit A</fullName>
    </alternativeName>
</protein>
<name>A0A8D4UU03_9FIRM</name>
<evidence type="ECO:0000256" key="10">
    <source>
        <dbReference type="ARBA" id="ARBA00022840"/>
    </source>
</evidence>
<keyword evidence="8 17" id="KW-0863">Zinc-finger</keyword>
<dbReference type="Proteomes" id="UP000320585">
    <property type="component" value="Chromosome"/>
</dbReference>
<dbReference type="RefSeq" id="WP_143332404.1">
    <property type="nucleotide sequence ID" value="NZ_AP019697.1"/>
</dbReference>
<evidence type="ECO:0000256" key="2">
    <source>
        <dbReference type="ARBA" id="ARBA00022490"/>
    </source>
</evidence>
<feature type="binding site" evidence="17">
    <location>
        <begin position="32"/>
        <end position="39"/>
    </location>
    <ligand>
        <name>ATP</name>
        <dbReference type="ChEBI" id="CHEBI:30616"/>
    </ligand>
</feature>
<comment type="subcellular location">
    <subcellularLocation>
        <location evidence="1 17">Cytoplasm</location>
    </subcellularLocation>
</comment>
<keyword evidence="7 17" id="KW-0228">DNA excision</keyword>
<dbReference type="InterPro" id="IPR017871">
    <property type="entry name" value="ABC_transporter-like_CS"/>
</dbReference>
<evidence type="ECO:0000256" key="9">
    <source>
        <dbReference type="ARBA" id="ARBA00022833"/>
    </source>
</evidence>
<keyword evidence="3 17" id="KW-0479">Metal-binding</keyword>
<comment type="similarity">
    <text evidence="14 17">Belongs to the ABC transporter superfamily. UvrA family.</text>
</comment>
<dbReference type="GO" id="GO:0009380">
    <property type="term" value="C:excinuclease repair complex"/>
    <property type="evidence" value="ECO:0007669"/>
    <property type="project" value="InterPro"/>
</dbReference>
<proteinExistence type="inferred from homology"/>
<sequence>MEKGIVIQGARQNNLKNINLTLPRNQLIVFTGLSGSGKSSLAFDTIYAEGQRKYVESLSAYARQFLGQMNKPDIDKISGLSPAISIDQKSTSRNPRSTVGTVTEIHDYLRMLYAHASRAFCPNCGKPIQRQTIDQIVDALEALGDCTKLLILGPVAVGKKGTHKKLLEELRKEGYVRVRIDGEVAVLNDDIDLEKNKKHTIEVVVDRIIIKEGITQRLTDSVEAALKLGDGMMVAGVIGGKDHIFSTHFACPECGISLPKPEPRIFSFNNPLGACPACTGLGASLEADFSRILPEHGLSFRLGAIKPFPYNKESWLYKQLDAFLKSYSLGMDNCFDDLPEEAQMEFEFGGTELLTFQYTNQDGETKTYQRTFEGIVPMTKRRYEEAWTEKMKETLSNYLIEKPCPVCHGARLRPESLAFHVGNKNIAELSAMPVADLIPFLENLDLTEKEKVIADQILREVKSRLSFLSNVGLEYLTLSRNAMTLSGGEAQRIRLATQIGSGLVGVLYILDEPSIGLHQRDNDRLLATLKGMRDLGNTLIVVEHDEDTIRTADWVVDIGPGAGEKGGYIVAEGTPEDVKNTPGSITGAYLRGEKYIPLPESRRKGNGLYLTIRGATEHNLKNIDVKIPLGEMTVVTGESGSGKSTLINEILYQGLSNIKNHTSYGTGSYKSMEGTEYIDKVIDIDQQPIGRTPRSNPATYTGIFTDIRELFSQTSEAKMRGYKPGRFSFNIKGGRCEACHGDGIIKIEMQFLSDVYVPCEVCHGARYNRETLEVRYKGKNISDVLNMTVDEAIPFFENHDKILRKLLTLQEVGLGYIRLGQPATTMSGGEAQRVKLATELMRRGTGDTLYILDEPTTGLHSEDIRKLLIVLQKLVDQGNTVVIIEHNLDVAKVADYIIDLGPEGGDKGGEVVAEGTPEEICQVSRSYTGQYLKPVIDRTIEIMKRHKDDRSQ</sequence>
<feature type="zinc finger region" description="C4-type" evidence="17">
    <location>
        <begin position="736"/>
        <end position="762"/>
    </location>
</feature>
<comment type="function">
    <text evidence="17">The UvrABC repair system catalyzes the recognition and processing of DNA lesions. UvrA is an ATPase and a DNA-binding protein. A damage recognition complex composed of 2 UvrA and 2 UvrB subunits scans DNA for abnormalities. When the presence of a lesion has been verified by UvrB, the UvrA molecules dissociate.</text>
</comment>
<dbReference type="Gene3D" id="3.30.1490.20">
    <property type="entry name" value="ATP-grasp fold, A domain"/>
    <property type="match status" value="1"/>
</dbReference>
<dbReference type="GO" id="GO:0016887">
    <property type="term" value="F:ATP hydrolysis activity"/>
    <property type="evidence" value="ECO:0007669"/>
    <property type="project" value="InterPro"/>
</dbReference>
<dbReference type="InterPro" id="IPR027417">
    <property type="entry name" value="P-loop_NTPase"/>
</dbReference>
<feature type="binding site" evidence="17">
    <location>
        <begin position="637"/>
        <end position="644"/>
    </location>
    <ligand>
        <name>ATP</name>
        <dbReference type="ChEBI" id="CHEBI:30616"/>
    </ligand>
</feature>
<evidence type="ECO:0000256" key="6">
    <source>
        <dbReference type="ARBA" id="ARBA00022763"/>
    </source>
</evidence>
<feature type="zinc finger region" description="C4-type" evidence="17">
    <location>
        <begin position="251"/>
        <end position="278"/>
    </location>
</feature>
<dbReference type="InterPro" id="IPR004602">
    <property type="entry name" value="UvrA"/>
</dbReference>
<dbReference type="InterPro" id="IPR003439">
    <property type="entry name" value="ABC_transporter-like_ATP-bd"/>
</dbReference>
<evidence type="ECO:0000256" key="5">
    <source>
        <dbReference type="ARBA" id="ARBA00022741"/>
    </source>
</evidence>
<dbReference type="GeneID" id="92715951"/>
<dbReference type="FunFam" id="1.20.1580.10:FF:000002">
    <property type="entry name" value="UvrABC system protein A"/>
    <property type="match status" value="1"/>
</dbReference>
<dbReference type="GO" id="GO:0008270">
    <property type="term" value="F:zinc ion binding"/>
    <property type="evidence" value="ECO:0007669"/>
    <property type="project" value="UniProtKB-UniRule"/>
</dbReference>
<evidence type="ECO:0000313" key="19">
    <source>
        <dbReference type="EMBL" id="BBK24797.1"/>
    </source>
</evidence>
<keyword evidence="20" id="KW-1185">Reference proteome</keyword>
<evidence type="ECO:0000256" key="14">
    <source>
        <dbReference type="ARBA" id="ARBA00038000"/>
    </source>
</evidence>
<dbReference type="PROSITE" id="PS50893">
    <property type="entry name" value="ABC_TRANSPORTER_2"/>
    <property type="match status" value="1"/>
</dbReference>
<evidence type="ECO:0000256" key="3">
    <source>
        <dbReference type="ARBA" id="ARBA00022723"/>
    </source>
</evidence>
<comment type="subunit">
    <text evidence="17">Forms a heterotetramer with UvrB during the search for lesions.</text>
</comment>
<dbReference type="InterPro" id="IPR041102">
    <property type="entry name" value="UvrA_inter"/>
</dbReference>
<dbReference type="GO" id="GO:0009432">
    <property type="term" value="P:SOS response"/>
    <property type="evidence" value="ECO:0007669"/>
    <property type="project" value="UniProtKB-UniRule"/>
</dbReference>
<keyword evidence="4 17" id="KW-0677">Repeat</keyword>
<dbReference type="InterPro" id="IPR041552">
    <property type="entry name" value="UvrA_DNA-bd"/>
</dbReference>
<dbReference type="PANTHER" id="PTHR43152:SF3">
    <property type="entry name" value="UVRABC SYSTEM PROTEIN A"/>
    <property type="match status" value="1"/>
</dbReference>
<evidence type="ECO:0000256" key="1">
    <source>
        <dbReference type="ARBA" id="ARBA00004496"/>
    </source>
</evidence>
<dbReference type="Gene3D" id="3.40.50.300">
    <property type="entry name" value="P-loop containing nucleotide triphosphate hydrolases"/>
    <property type="match status" value="2"/>
</dbReference>
<dbReference type="NCBIfam" id="NF001503">
    <property type="entry name" value="PRK00349.1"/>
    <property type="match status" value="1"/>
</dbReference>
<keyword evidence="9 17" id="KW-0862">Zinc</keyword>
<evidence type="ECO:0000313" key="20">
    <source>
        <dbReference type="Proteomes" id="UP000320585"/>
    </source>
</evidence>
<keyword evidence="10 17" id="KW-0067">ATP-binding</keyword>
<dbReference type="KEGG" id="dho:Dia5BBH33_07320"/>
<dbReference type="SUPFAM" id="SSF52540">
    <property type="entry name" value="P-loop containing nucleoside triphosphate hydrolases"/>
    <property type="match status" value="2"/>
</dbReference>
<dbReference type="Gene3D" id="1.20.1580.10">
    <property type="entry name" value="ABC transporter ATPase like domain"/>
    <property type="match status" value="2"/>
</dbReference>
<dbReference type="PROSITE" id="PS00211">
    <property type="entry name" value="ABC_TRANSPORTER_1"/>
    <property type="match status" value="2"/>
</dbReference>
<keyword evidence="17" id="KW-0742">SOS response</keyword>
<organism evidence="19 20">
    <name type="scientific">Dialister hominis</name>
    <dbReference type="NCBI Taxonomy" id="2582419"/>
    <lineage>
        <taxon>Bacteria</taxon>
        <taxon>Bacillati</taxon>
        <taxon>Bacillota</taxon>
        <taxon>Negativicutes</taxon>
        <taxon>Veillonellales</taxon>
        <taxon>Veillonellaceae</taxon>
        <taxon>Dialister</taxon>
    </lineage>
</organism>
<accession>A0A8D4UU03</accession>
<evidence type="ECO:0000256" key="4">
    <source>
        <dbReference type="ARBA" id="ARBA00022737"/>
    </source>
</evidence>
<evidence type="ECO:0000256" key="12">
    <source>
        <dbReference type="ARBA" id="ARBA00023125"/>
    </source>
</evidence>
<gene>
    <name evidence="19" type="primary">uvrA_2</name>
    <name evidence="17" type="synonym">uvrA</name>
    <name evidence="19" type="ORF">Dia5BBH33_07320</name>
</gene>
<dbReference type="Pfam" id="PF00005">
    <property type="entry name" value="ABC_tran"/>
    <property type="match status" value="1"/>
</dbReference>
<evidence type="ECO:0000256" key="15">
    <source>
        <dbReference type="ARBA" id="ARBA00039316"/>
    </source>
</evidence>
<dbReference type="InterPro" id="IPR003593">
    <property type="entry name" value="AAA+_ATPase"/>
</dbReference>
<dbReference type="InterPro" id="IPR013815">
    <property type="entry name" value="ATP_grasp_subdomain_1"/>
</dbReference>
<dbReference type="GO" id="GO:0005737">
    <property type="term" value="C:cytoplasm"/>
    <property type="evidence" value="ECO:0007669"/>
    <property type="project" value="UniProtKB-SubCell"/>
</dbReference>
<reference evidence="20" key="1">
    <citation type="submission" date="2019-05" db="EMBL/GenBank/DDBJ databases">
        <title>Complete genome sequencing of Dialister sp. strain 5BBH33.</title>
        <authorList>
            <person name="Sakamoto M."/>
            <person name="Murakami T."/>
            <person name="Mori H."/>
        </authorList>
    </citation>
    <scope>NUCLEOTIDE SEQUENCE [LARGE SCALE GENOMIC DNA]</scope>
    <source>
        <strain evidence="20">5BBH33</strain>
    </source>
</reference>
<dbReference type="OrthoDB" id="9809851at2"/>
<dbReference type="Pfam" id="PF17760">
    <property type="entry name" value="UvrA_inter"/>
    <property type="match status" value="1"/>
</dbReference>
<evidence type="ECO:0000259" key="18">
    <source>
        <dbReference type="PROSITE" id="PS50893"/>
    </source>
</evidence>
<dbReference type="Gene3D" id="1.10.8.280">
    <property type="entry name" value="ABC transporter ATPase domain-like"/>
    <property type="match status" value="1"/>
</dbReference>
<evidence type="ECO:0000256" key="7">
    <source>
        <dbReference type="ARBA" id="ARBA00022769"/>
    </source>
</evidence>
<dbReference type="CDD" id="cd03271">
    <property type="entry name" value="ABC_UvrA_II"/>
    <property type="match status" value="1"/>
</dbReference>